<organism evidence="2 3">
    <name type="scientific">Virgibacillus kekensis</name>
    <dbReference type="NCBI Taxonomy" id="202261"/>
    <lineage>
        <taxon>Bacteria</taxon>
        <taxon>Bacillati</taxon>
        <taxon>Bacillota</taxon>
        <taxon>Bacilli</taxon>
        <taxon>Bacillales</taxon>
        <taxon>Bacillaceae</taxon>
        <taxon>Virgibacillus</taxon>
    </lineage>
</organism>
<proteinExistence type="predicted"/>
<accession>A0ABV9DE87</accession>
<keyword evidence="1" id="KW-1133">Transmembrane helix</keyword>
<dbReference type="InterPro" id="IPR010718">
    <property type="entry name" value="DUF1294"/>
</dbReference>
<feature type="transmembrane region" description="Helical" evidence="1">
    <location>
        <begin position="7"/>
        <end position="24"/>
    </location>
</feature>
<comment type="caution">
    <text evidence="2">The sequence shown here is derived from an EMBL/GenBank/DDBJ whole genome shotgun (WGS) entry which is preliminary data.</text>
</comment>
<feature type="transmembrane region" description="Helical" evidence="1">
    <location>
        <begin position="69"/>
        <end position="89"/>
    </location>
</feature>
<dbReference type="PIRSF" id="PIRSF002599">
    <property type="entry name" value="Cold_shock_A"/>
    <property type="match status" value="1"/>
</dbReference>
<name>A0ABV9DE87_9BACI</name>
<keyword evidence="1" id="KW-0812">Transmembrane</keyword>
<protein>
    <submittedName>
        <fullName evidence="2">DUF1294 domain-containing protein</fullName>
    </submittedName>
</protein>
<keyword evidence="3" id="KW-1185">Reference proteome</keyword>
<evidence type="ECO:0000313" key="3">
    <source>
        <dbReference type="Proteomes" id="UP001595989"/>
    </source>
</evidence>
<reference evidence="3" key="1">
    <citation type="journal article" date="2019" name="Int. J. Syst. Evol. Microbiol.">
        <title>The Global Catalogue of Microorganisms (GCM) 10K type strain sequencing project: providing services to taxonomists for standard genome sequencing and annotation.</title>
        <authorList>
            <consortium name="The Broad Institute Genomics Platform"/>
            <consortium name="The Broad Institute Genome Sequencing Center for Infectious Disease"/>
            <person name="Wu L."/>
            <person name="Ma J."/>
        </authorList>
    </citation>
    <scope>NUCLEOTIDE SEQUENCE [LARGE SCALE GENOMIC DNA]</scope>
    <source>
        <strain evidence="3">CGMCC 4.7426</strain>
    </source>
</reference>
<dbReference type="EMBL" id="JBHSFU010000001">
    <property type="protein sequence ID" value="MFC4556641.1"/>
    <property type="molecule type" value="Genomic_DNA"/>
</dbReference>
<gene>
    <name evidence="2" type="ORF">ACFO3D_00285</name>
</gene>
<feature type="transmembrane region" description="Helical" evidence="1">
    <location>
        <begin position="40"/>
        <end position="57"/>
    </location>
</feature>
<evidence type="ECO:0000256" key="1">
    <source>
        <dbReference type="SAM" id="Phobius"/>
    </source>
</evidence>
<dbReference type="Pfam" id="PF06961">
    <property type="entry name" value="DUF1294"/>
    <property type="match status" value="1"/>
</dbReference>
<dbReference type="Proteomes" id="UP001595989">
    <property type="component" value="Unassembled WGS sequence"/>
</dbReference>
<keyword evidence="1" id="KW-0472">Membrane</keyword>
<dbReference type="InterPro" id="IPR012156">
    <property type="entry name" value="Cold_shock_CspA"/>
</dbReference>
<dbReference type="RefSeq" id="WP_390292569.1">
    <property type="nucleotide sequence ID" value="NZ_JBHSFU010000001.1"/>
</dbReference>
<evidence type="ECO:0000313" key="2">
    <source>
        <dbReference type="EMBL" id="MFC4556641.1"/>
    </source>
</evidence>
<sequence>MDETIMLVVYLITANIITFLFMAMDKRRARNREYRIPERTFWGLALIGGAVGAYLGMRQFRHKTKHRSFVVGMPLLIVLHIALLMYLYIN</sequence>